<dbReference type="SUPFAM" id="SSF54197">
    <property type="entry name" value="HIT-like"/>
    <property type="match status" value="1"/>
</dbReference>
<dbReference type="EMBL" id="CP009247">
    <property type="protein sequence ID" value="APT89158.1"/>
    <property type="molecule type" value="Genomic_DNA"/>
</dbReference>
<name>A0A1L7CTQ7_9CORY</name>
<dbReference type="InterPro" id="IPR036265">
    <property type="entry name" value="HIT-like_sf"/>
</dbReference>
<evidence type="ECO:0000313" key="4">
    <source>
        <dbReference type="Proteomes" id="UP000185434"/>
    </source>
</evidence>
<feature type="region of interest" description="Disordered" evidence="1">
    <location>
        <begin position="34"/>
        <end position="55"/>
    </location>
</feature>
<dbReference type="InterPro" id="IPR032576">
    <property type="entry name" value="DUF4921"/>
</dbReference>
<dbReference type="PANTHER" id="PTHR42763:SF2">
    <property type="entry name" value="ADP-GLUCOSE PHOSPHORYLASE"/>
    <property type="match status" value="1"/>
</dbReference>
<protein>
    <submittedName>
        <fullName evidence="3">UTP--glucose-1-phosphate uridylyltransferase</fullName>
    </submittedName>
</protein>
<feature type="domain" description="DUF4921" evidence="2">
    <location>
        <begin position="15"/>
        <end position="436"/>
    </location>
</feature>
<dbReference type="GO" id="GO:0016779">
    <property type="term" value="F:nucleotidyltransferase activity"/>
    <property type="evidence" value="ECO:0007669"/>
    <property type="project" value="UniProtKB-KW"/>
</dbReference>
<evidence type="ECO:0000313" key="3">
    <source>
        <dbReference type="EMBL" id="APT89158.1"/>
    </source>
</evidence>
<evidence type="ECO:0000259" key="2">
    <source>
        <dbReference type="Pfam" id="PF16268"/>
    </source>
</evidence>
<dbReference type="InterPro" id="IPR053177">
    <property type="entry name" value="ADP-glucose_phosphorylase"/>
</dbReference>
<reference evidence="3 4" key="1">
    <citation type="submission" date="2014-08" db="EMBL/GenBank/DDBJ databases">
        <title>Complete genome sequence of Corynebacterium frankenforstense ST18(T) (=DSM 45800(T)), isolated from raw cow milk.</title>
        <authorList>
            <person name="Ruckert C."/>
            <person name="Albersmeier A."/>
            <person name="Winkler A."/>
            <person name="Lipski A."/>
            <person name="Kalinowski J."/>
        </authorList>
    </citation>
    <scope>NUCLEOTIDE SEQUENCE [LARGE SCALE GENOMIC DNA]</scope>
    <source>
        <strain evidence="3 4">ST18</strain>
    </source>
</reference>
<dbReference type="Proteomes" id="UP000185434">
    <property type="component" value="Chromosome"/>
</dbReference>
<dbReference type="Pfam" id="PF16268">
    <property type="entry name" value="DUF4921"/>
    <property type="match status" value="1"/>
</dbReference>
<proteinExistence type="predicted"/>
<dbReference type="PANTHER" id="PTHR42763">
    <property type="entry name" value="ADP-GLUCOSE PHOSPHORYLASE"/>
    <property type="match status" value="1"/>
</dbReference>
<organism evidence="3 4">
    <name type="scientific">Corynebacterium frankenforstense DSM 45800</name>
    <dbReference type="NCBI Taxonomy" id="1437875"/>
    <lineage>
        <taxon>Bacteria</taxon>
        <taxon>Bacillati</taxon>
        <taxon>Actinomycetota</taxon>
        <taxon>Actinomycetes</taxon>
        <taxon>Mycobacteriales</taxon>
        <taxon>Corynebacteriaceae</taxon>
        <taxon>Corynebacterium</taxon>
    </lineage>
</organism>
<dbReference type="Gene3D" id="3.30.428.10">
    <property type="entry name" value="HIT-like"/>
    <property type="match status" value="2"/>
</dbReference>
<dbReference type="OrthoDB" id="9762211at2"/>
<evidence type="ECO:0000256" key="1">
    <source>
        <dbReference type="SAM" id="MobiDB-lite"/>
    </source>
</evidence>
<dbReference type="RefSeq" id="WP_075664141.1">
    <property type="nucleotide sequence ID" value="NZ_CP009247.1"/>
</dbReference>
<dbReference type="STRING" id="1437875.CFRA_07665"/>
<keyword evidence="4" id="KW-1185">Reference proteome</keyword>
<gene>
    <name evidence="3" type="ORF">CFRA_07665</name>
</gene>
<dbReference type="KEGG" id="cfk:CFRA_07665"/>
<dbReference type="AlphaFoldDB" id="A0A1L7CTQ7"/>
<keyword evidence="3" id="KW-0808">Transferase</keyword>
<sequence length="441" mass="50139">MNSPYIPRHNPLNVMADGTIKQVNPFTGTEVWTVPGRGNRPLSRPQADPEPVTDANREDSCAFCAERLLQTPPEKARMIREDDHWRIVRGVTPDQLTETVPEFRRVPNLFEIVSYDYWRENYDYRMDAAQLARREQYLSAPGGREHVLATVQNKLKAAGQDPDLPEERLLELGDAFFGGGHDLVIGRRHFVDGAGDTSQLASSGTLTPDEHAAFIRFTVDSMAEIYEHNRYARYVAVFQNWLKPAGASFDHLHKQLVAIDERGVQSELEISHLRSNYNMYNEWAVDYANYHNLIIAENQHVVCFAGFGHRYPTIEVFSKSAVAEPWLQDASEVRAMSDMLHACHAATGPDVPCNEEWHHKPVDLDVPMPWRVMIKWRVSTLAGFEGGTKIYVNTLSPENIRDRVTTAMIRLRGEGRIAQDLRIGTECHVEPNSLRYNPLLP</sequence>
<keyword evidence="3" id="KW-0548">Nucleotidyltransferase</keyword>
<accession>A0A1L7CTQ7</accession>